<dbReference type="EMBL" id="KZ679133">
    <property type="protein sequence ID" value="PTB75874.1"/>
    <property type="molecule type" value="Genomic_DNA"/>
</dbReference>
<evidence type="ECO:0000313" key="1">
    <source>
        <dbReference type="EMBL" id="PTB75874.1"/>
    </source>
</evidence>
<sequence length="179" mass="19017">MLELLSAAINSYVAASARGEGGQPLPSTIGQMSISRFLVSFFAIPPPIVPDTLHIRVTAPCKSLDAKEKKRGKREGLESVPAGLILGIAPLWRPLVLGLIAGGARRVGLAGETVVVGAEVGCLAAFDAAVIDRSRGFEVLSHDVFFFLGVYKLYETAKRDSTLSTFVGRVTYPIGETCQ</sequence>
<dbReference type="AlphaFoldDB" id="A0A2T4C2W9"/>
<evidence type="ECO:0000313" key="2">
    <source>
        <dbReference type="Proteomes" id="UP000240760"/>
    </source>
</evidence>
<reference evidence="1 2" key="1">
    <citation type="submission" date="2016-07" db="EMBL/GenBank/DDBJ databases">
        <title>Multiple horizontal gene transfer events from other fungi enriched the ability of initially mycotrophic Trichoderma (Ascomycota) to feed on dead plant biomass.</title>
        <authorList>
            <consortium name="DOE Joint Genome Institute"/>
            <person name="Aerts A."/>
            <person name="Atanasova L."/>
            <person name="Chenthamara K."/>
            <person name="Zhang J."/>
            <person name="Grujic M."/>
            <person name="Henrissat B."/>
            <person name="Kuo A."/>
            <person name="Salamov A."/>
            <person name="Lipzen A."/>
            <person name="Labutti K."/>
            <person name="Barry K."/>
            <person name="Miao Y."/>
            <person name="Rahimi M.J."/>
            <person name="Shen Q."/>
            <person name="Grigoriev I.V."/>
            <person name="Kubicek C.P."/>
            <person name="Druzhinina I.S."/>
        </authorList>
    </citation>
    <scope>NUCLEOTIDE SEQUENCE [LARGE SCALE GENOMIC DNA]</scope>
    <source>
        <strain evidence="1 2">ATCC 18648</strain>
    </source>
</reference>
<proteinExistence type="predicted"/>
<dbReference type="Proteomes" id="UP000240760">
    <property type="component" value="Unassembled WGS sequence"/>
</dbReference>
<name>A0A2T4C2W9_TRILO</name>
<organism evidence="1 2">
    <name type="scientific">Trichoderma longibrachiatum ATCC 18648</name>
    <dbReference type="NCBI Taxonomy" id="983965"/>
    <lineage>
        <taxon>Eukaryota</taxon>
        <taxon>Fungi</taxon>
        <taxon>Dikarya</taxon>
        <taxon>Ascomycota</taxon>
        <taxon>Pezizomycotina</taxon>
        <taxon>Sordariomycetes</taxon>
        <taxon>Hypocreomycetidae</taxon>
        <taxon>Hypocreales</taxon>
        <taxon>Hypocreaceae</taxon>
        <taxon>Trichoderma</taxon>
    </lineage>
</organism>
<accession>A0A2T4C2W9</accession>
<keyword evidence="2" id="KW-1185">Reference proteome</keyword>
<gene>
    <name evidence="1" type="ORF">M440DRAFT_1263334</name>
</gene>
<protein>
    <submittedName>
        <fullName evidence="1">Uncharacterized protein</fullName>
    </submittedName>
</protein>